<protein>
    <submittedName>
        <fullName evidence="3">Uncharacterized protein</fullName>
    </submittedName>
</protein>
<evidence type="ECO:0000256" key="1">
    <source>
        <dbReference type="SAM" id="MobiDB-lite"/>
    </source>
</evidence>
<reference evidence="3 4" key="1">
    <citation type="submission" date="2023-04" db="EMBL/GenBank/DDBJ databases">
        <title>Colletotrichum tabacum stain YC1 causing leaf anthracnose on Nicotiana tabacum(L.) cv.</title>
        <authorList>
            <person name="Ji Z."/>
            <person name="Wang M."/>
            <person name="Zhang J."/>
            <person name="Wang N."/>
            <person name="Zhou Z."/>
        </authorList>
    </citation>
    <scope>NUCLEOTIDE SEQUENCE [LARGE SCALE GENOMIC DNA]</scope>
    <source>
        <strain evidence="3 4">YC1</strain>
    </source>
</reference>
<gene>
    <name evidence="3" type="ORF">QIS74_11679</name>
</gene>
<keyword evidence="2" id="KW-0472">Membrane</keyword>
<proteinExistence type="predicted"/>
<dbReference type="Proteomes" id="UP001327957">
    <property type="component" value="Unassembled WGS sequence"/>
</dbReference>
<dbReference type="EMBL" id="JASAOK010000047">
    <property type="protein sequence ID" value="KAK6210095.1"/>
    <property type="molecule type" value="Genomic_DNA"/>
</dbReference>
<feature type="region of interest" description="Disordered" evidence="1">
    <location>
        <begin position="1"/>
        <end position="46"/>
    </location>
</feature>
<keyword evidence="4" id="KW-1185">Reference proteome</keyword>
<feature type="compositionally biased region" description="Acidic residues" evidence="1">
    <location>
        <begin position="70"/>
        <end position="84"/>
    </location>
</feature>
<evidence type="ECO:0000313" key="4">
    <source>
        <dbReference type="Proteomes" id="UP001327957"/>
    </source>
</evidence>
<evidence type="ECO:0000313" key="3">
    <source>
        <dbReference type="EMBL" id="KAK6210095.1"/>
    </source>
</evidence>
<dbReference type="AlphaFoldDB" id="A0AAV9T173"/>
<feature type="region of interest" description="Disordered" evidence="1">
    <location>
        <begin position="61"/>
        <end position="87"/>
    </location>
</feature>
<keyword evidence="2" id="KW-0812">Transmembrane</keyword>
<evidence type="ECO:0000256" key="2">
    <source>
        <dbReference type="SAM" id="Phobius"/>
    </source>
</evidence>
<name>A0AAV9T173_9PEZI</name>
<keyword evidence="2" id="KW-1133">Transmembrane helix</keyword>
<comment type="caution">
    <text evidence="3">The sequence shown here is derived from an EMBL/GenBank/DDBJ whole genome shotgun (WGS) entry which is preliminary data.</text>
</comment>
<accession>A0AAV9T173</accession>
<feature type="compositionally biased region" description="Basic and acidic residues" evidence="1">
    <location>
        <begin position="36"/>
        <end position="45"/>
    </location>
</feature>
<feature type="compositionally biased region" description="Polar residues" evidence="1">
    <location>
        <begin position="24"/>
        <end position="35"/>
    </location>
</feature>
<organism evidence="3 4">
    <name type="scientific">Colletotrichum tabaci</name>
    <dbReference type="NCBI Taxonomy" id="1209068"/>
    <lineage>
        <taxon>Eukaryota</taxon>
        <taxon>Fungi</taxon>
        <taxon>Dikarya</taxon>
        <taxon>Ascomycota</taxon>
        <taxon>Pezizomycotina</taxon>
        <taxon>Sordariomycetes</taxon>
        <taxon>Hypocreomycetidae</taxon>
        <taxon>Glomerellales</taxon>
        <taxon>Glomerellaceae</taxon>
        <taxon>Colletotrichum</taxon>
        <taxon>Colletotrichum destructivum species complex</taxon>
    </lineage>
</organism>
<sequence length="384" mass="42577">MADNADTNNVRHHAALSPYPPSMTPTASPSLNRSIEMSHPHHPRDGFSALRFSVGISKAALRQPTTGLEPEFDINDDDDDDDNDDEHHDEFLLQPIELCFHEPFVPTPSRPLSLHFENPNSVTLYKAAPTVLTPTPPRYIVEYNPVLLGPTEECIKPNEHNNPQVLGGGQQGIMTVALRRFPTVGLGLTCIHSSAVAASLLSVLIALLWLLPLSLVTWPRNLWTNGCPSENLAEVQHATTVLPIFSEILSVAEEWAEIPRILIDLEQQQKQNAVEDVDLPVLSRKLEIVGELAHELVRDIGRAHPACPLSPAPTYCLSDAMHLMDINVPVYGCGFVHDGIYEKKKLGLEPVTMELSSDEFGNEEIVSRFGKSTYIEPFMFRDLI</sequence>
<feature type="transmembrane region" description="Helical" evidence="2">
    <location>
        <begin position="184"/>
        <end position="211"/>
    </location>
</feature>